<dbReference type="GeneID" id="73343487"/>
<sequence length="154" mass="17721">MRLQAVVNGLIDLPPGEVKILMALCGELKLELMMSLSFVSFEETPLVQLGKRSTGDNPRHENTMNRTARDNVRTPPYSCGYLYHQNALRALCSGTPAKVLALCKRRREFLSTRTENQVSPRSRQYRPREQKFKSDSTTWFRSRDLWVMSPALYP</sequence>
<proteinExistence type="predicted"/>
<organism evidence="1 2">
    <name type="scientific">Colletotrichum lupini</name>
    <dbReference type="NCBI Taxonomy" id="145971"/>
    <lineage>
        <taxon>Eukaryota</taxon>
        <taxon>Fungi</taxon>
        <taxon>Dikarya</taxon>
        <taxon>Ascomycota</taxon>
        <taxon>Pezizomycotina</taxon>
        <taxon>Sordariomycetes</taxon>
        <taxon>Hypocreomycetidae</taxon>
        <taxon>Glomerellales</taxon>
        <taxon>Glomerellaceae</taxon>
        <taxon>Colletotrichum</taxon>
        <taxon>Colletotrichum acutatum species complex</taxon>
    </lineage>
</organism>
<dbReference type="AlphaFoldDB" id="A0A9Q8SVK4"/>
<keyword evidence="2" id="KW-1185">Reference proteome</keyword>
<evidence type="ECO:0000313" key="1">
    <source>
        <dbReference type="EMBL" id="UQC84003.1"/>
    </source>
</evidence>
<reference evidence="1" key="1">
    <citation type="journal article" date="2021" name="Mol. Plant Microbe Interact.">
        <title>Complete Genome Sequence of the Plant-Pathogenic Fungus Colletotrichum lupini.</title>
        <authorList>
            <person name="Baroncelli R."/>
            <person name="Pensec F."/>
            <person name="Da Lio D."/>
            <person name="Boufleur T."/>
            <person name="Vicente I."/>
            <person name="Sarrocco S."/>
            <person name="Picot A."/>
            <person name="Baraldi E."/>
            <person name="Sukno S."/>
            <person name="Thon M."/>
            <person name="Le Floch G."/>
        </authorList>
    </citation>
    <scope>NUCLEOTIDE SEQUENCE</scope>
    <source>
        <strain evidence="1">IMI 504893</strain>
    </source>
</reference>
<dbReference type="Proteomes" id="UP000830671">
    <property type="component" value="Chromosome 5"/>
</dbReference>
<dbReference type="EMBL" id="CP019477">
    <property type="protein sequence ID" value="UQC84003.1"/>
    <property type="molecule type" value="Genomic_DNA"/>
</dbReference>
<name>A0A9Q8SVK4_9PEZI</name>
<dbReference type="RefSeq" id="XP_049145621.1">
    <property type="nucleotide sequence ID" value="XM_049288477.1"/>
</dbReference>
<protein>
    <submittedName>
        <fullName evidence="1">Uncharacterized protein</fullName>
    </submittedName>
</protein>
<dbReference type="KEGG" id="clup:CLUP02_09499"/>
<evidence type="ECO:0000313" key="2">
    <source>
        <dbReference type="Proteomes" id="UP000830671"/>
    </source>
</evidence>
<gene>
    <name evidence="1" type="ORF">CLUP02_09499</name>
</gene>
<accession>A0A9Q8SVK4</accession>